<keyword evidence="3" id="KW-0288">FMN</keyword>
<keyword evidence="2" id="KW-0285">Flavoprotein</keyword>
<evidence type="ECO:0000313" key="7">
    <source>
        <dbReference type="EMBL" id="MEY9313938.1"/>
    </source>
</evidence>
<dbReference type="PANTHER" id="PTHR42747:SF4">
    <property type="entry name" value="BLR1330 PROTEIN"/>
    <property type="match status" value="1"/>
</dbReference>
<evidence type="ECO:0000256" key="6">
    <source>
        <dbReference type="SAM" id="MobiDB-lite"/>
    </source>
</evidence>
<dbReference type="InterPro" id="IPR013785">
    <property type="entry name" value="Aldolase_TIM"/>
</dbReference>
<sequence>MSMPALFKGRLSLPVIGAPLFIISVPDLVIAQCKAGVVGSFPALNARPPELLDEWLYRIKEELAAYDKAHPERPSAPFAVNQIVHKSNNRLDHDMALCEKHKVPMIISSLGAREELNQAVHGWGGIVFHDVINQKFAHKAIEKGADGLILVAAGAGGHAGTLSPFPFVAETRQWFDGPIALSGTISNGRAIRAARIIGADFAYIGSAFIATKEANAVEGYKSMITNSSAEDIVYSNLFTGVHGNYLKPSIVAAGMDPENPADLRSLEDELRHRCIRRARQAEGLEGDLGFGPGRRQHLQGGACSRADRPVQKRV</sequence>
<protein>
    <submittedName>
        <fullName evidence="7">Nitronate monooxygenase</fullName>
        <ecNumber evidence="7">1.13.12.16</ecNumber>
    </submittedName>
</protein>
<dbReference type="CDD" id="cd04730">
    <property type="entry name" value="NPD_like"/>
    <property type="match status" value="1"/>
</dbReference>
<accession>A0ABV4ESZ2</accession>
<proteinExistence type="inferred from homology"/>
<name>A0ABV4ESZ2_BRAEL</name>
<organism evidence="7 8">
    <name type="scientific">Bradyrhizobium elkanii</name>
    <dbReference type="NCBI Taxonomy" id="29448"/>
    <lineage>
        <taxon>Bacteria</taxon>
        <taxon>Pseudomonadati</taxon>
        <taxon>Pseudomonadota</taxon>
        <taxon>Alphaproteobacteria</taxon>
        <taxon>Hyphomicrobiales</taxon>
        <taxon>Nitrobacteraceae</taxon>
        <taxon>Bradyrhizobium</taxon>
    </lineage>
</organism>
<dbReference type="EC" id="1.13.12.16" evidence="7"/>
<dbReference type="Pfam" id="PF03060">
    <property type="entry name" value="NMO"/>
    <property type="match status" value="1"/>
</dbReference>
<dbReference type="SUPFAM" id="SSF51412">
    <property type="entry name" value="Inosine monophosphate dehydrogenase (IMPDH)"/>
    <property type="match status" value="1"/>
</dbReference>
<gene>
    <name evidence="7" type="ORF">ABIF29_000737</name>
</gene>
<feature type="region of interest" description="Disordered" evidence="6">
    <location>
        <begin position="286"/>
        <end position="314"/>
    </location>
</feature>
<evidence type="ECO:0000256" key="3">
    <source>
        <dbReference type="ARBA" id="ARBA00022643"/>
    </source>
</evidence>
<keyword evidence="5 7" id="KW-0503">Monooxygenase</keyword>
<keyword evidence="4 7" id="KW-0560">Oxidoreductase</keyword>
<keyword evidence="8" id="KW-1185">Reference proteome</keyword>
<reference evidence="7 8" key="1">
    <citation type="submission" date="2024-07" db="EMBL/GenBank/DDBJ databases">
        <title>Genomic Encyclopedia of Type Strains, Phase V (KMG-V): Genome sequencing to study the core and pangenomes of soil and plant-associated prokaryotes.</title>
        <authorList>
            <person name="Whitman W."/>
        </authorList>
    </citation>
    <scope>NUCLEOTIDE SEQUENCE [LARGE SCALE GENOMIC DNA]</scope>
    <source>
        <strain evidence="7 8">USDA 415</strain>
    </source>
</reference>
<feature type="compositionally biased region" description="Basic and acidic residues" evidence="6">
    <location>
        <begin position="305"/>
        <end position="314"/>
    </location>
</feature>
<comment type="caution">
    <text evidence="7">The sequence shown here is derived from an EMBL/GenBank/DDBJ whole genome shotgun (WGS) entry which is preliminary data.</text>
</comment>
<evidence type="ECO:0000256" key="1">
    <source>
        <dbReference type="ARBA" id="ARBA00009881"/>
    </source>
</evidence>
<evidence type="ECO:0000313" key="8">
    <source>
        <dbReference type="Proteomes" id="UP001565471"/>
    </source>
</evidence>
<evidence type="ECO:0000256" key="5">
    <source>
        <dbReference type="ARBA" id="ARBA00023033"/>
    </source>
</evidence>
<dbReference type="Gene3D" id="3.20.20.70">
    <property type="entry name" value="Aldolase class I"/>
    <property type="match status" value="1"/>
</dbReference>
<dbReference type="Proteomes" id="UP001565471">
    <property type="component" value="Unassembled WGS sequence"/>
</dbReference>
<evidence type="ECO:0000256" key="4">
    <source>
        <dbReference type="ARBA" id="ARBA00023002"/>
    </source>
</evidence>
<dbReference type="PANTHER" id="PTHR42747">
    <property type="entry name" value="NITRONATE MONOOXYGENASE-RELATED"/>
    <property type="match status" value="1"/>
</dbReference>
<evidence type="ECO:0000256" key="2">
    <source>
        <dbReference type="ARBA" id="ARBA00022630"/>
    </source>
</evidence>
<dbReference type="EMBL" id="JBGBZA010000002">
    <property type="protein sequence ID" value="MEY9313938.1"/>
    <property type="molecule type" value="Genomic_DNA"/>
</dbReference>
<dbReference type="InterPro" id="IPR004136">
    <property type="entry name" value="NMO"/>
</dbReference>
<comment type="similarity">
    <text evidence="1">Belongs to the nitronate monooxygenase family. NMO class I subfamily.</text>
</comment>
<dbReference type="GO" id="GO:0018580">
    <property type="term" value="F:nitronate monooxygenase activity"/>
    <property type="evidence" value="ECO:0007669"/>
    <property type="project" value="UniProtKB-EC"/>
</dbReference>